<organism evidence="2 3">
    <name type="scientific">Micropruina glycogenica</name>
    <dbReference type="NCBI Taxonomy" id="75385"/>
    <lineage>
        <taxon>Bacteria</taxon>
        <taxon>Bacillati</taxon>
        <taxon>Actinomycetota</taxon>
        <taxon>Actinomycetes</taxon>
        <taxon>Propionibacteriales</taxon>
        <taxon>Nocardioidaceae</taxon>
        <taxon>Micropruina</taxon>
    </lineage>
</organism>
<protein>
    <submittedName>
        <fullName evidence="2">Asparagine synthase</fullName>
    </submittedName>
</protein>
<evidence type="ECO:0000313" key="3">
    <source>
        <dbReference type="Proteomes" id="UP000238164"/>
    </source>
</evidence>
<proteinExistence type="predicted"/>
<dbReference type="InterPro" id="IPR001962">
    <property type="entry name" value="Asn_synthase"/>
</dbReference>
<dbReference type="SUPFAM" id="SSF52402">
    <property type="entry name" value="Adenine nucleotide alpha hydrolases-like"/>
    <property type="match status" value="1"/>
</dbReference>
<name>A0A2N9JCC8_9ACTN</name>
<gene>
    <name evidence="2" type="ORF">MPLG2_0070</name>
</gene>
<evidence type="ECO:0000313" key="2">
    <source>
        <dbReference type="EMBL" id="SPD85106.1"/>
    </source>
</evidence>
<dbReference type="InterPro" id="IPR014729">
    <property type="entry name" value="Rossmann-like_a/b/a_fold"/>
</dbReference>
<reference evidence="2 3" key="1">
    <citation type="submission" date="2018-02" db="EMBL/GenBank/DDBJ databases">
        <authorList>
            <person name="Cohen D.B."/>
            <person name="Kent A.D."/>
        </authorList>
    </citation>
    <scope>NUCLEOTIDE SEQUENCE [LARGE SCALE GENOMIC DNA]</scope>
    <source>
        <strain evidence="2">1</strain>
    </source>
</reference>
<dbReference type="EMBL" id="LT985188">
    <property type="protein sequence ID" value="SPD85106.1"/>
    <property type="molecule type" value="Genomic_DNA"/>
</dbReference>
<dbReference type="Pfam" id="PF00733">
    <property type="entry name" value="Asn_synthase"/>
    <property type="match status" value="1"/>
</dbReference>
<accession>A0A2N9JCC8</accession>
<dbReference type="RefSeq" id="WP_158680731.1">
    <property type="nucleotide sequence ID" value="NZ_BAAAGO010000016.1"/>
</dbReference>
<evidence type="ECO:0000259" key="1">
    <source>
        <dbReference type="Pfam" id="PF00733"/>
    </source>
</evidence>
<dbReference type="GO" id="GO:0004066">
    <property type="term" value="F:asparagine synthase (glutamine-hydrolyzing) activity"/>
    <property type="evidence" value="ECO:0007669"/>
    <property type="project" value="InterPro"/>
</dbReference>
<dbReference type="GO" id="GO:0006529">
    <property type="term" value="P:asparagine biosynthetic process"/>
    <property type="evidence" value="ECO:0007669"/>
    <property type="project" value="InterPro"/>
</dbReference>
<sequence>MTQFRRLDAVEATFGLPRQIVEAPDGFSSHSSESPRQALEGLLEPALAHTEPCYVLFSGGRDSSAVLAVAVAVARRLGADDPHPVTYVHPDAPGSDEGEWQRLVLQHLGIGRRTVLEFRGEQAWLGDAATESLGANGLLWPPSVHLHGAIYKHLDAGASLVSGEGGDLAIEGRRITPLVQAVRALRPRASLRGLTELVRGDRNRAIQGLADACGWLTATGRQRFLQLYAPDAEPLRWDRSLYSAAFSRIAVLAGSNFRAQAQAFGLLPLNPLEEPRFVAALMRQGGMLGMGSRTDMMRSLFADLLPDAVVARTSKAYFNETRWSETERAFAREWEGAGVDPEYNDHDLLRREWLSEAPFTMSAFHLHAAWLASHGLPLAPDGS</sequence>
<dbReference type="KEGG" id="mgg:MPLG2_0070"/>
<dbReference type="Gene3D" id="3.40.50.620">
    <property type="entry name" value="HUPs"/>
    <property type="match status" value="1"/>
</dbReference>
<dbReference type="AlphaFoldDB" id="A0A2N9JCC8"/>
<feature type="domain" description="Asparagine synthetase" evidence="1">
    <location>
        <begin position="39"/>
        <end position="351"/>
    </location>
</feature>
<dbReference type="OrthoDB" id="3361376at2"/>
<keyword evidence="3" id="KW-1185">Reference proteome</keyword>
<dbReference type="Proteomes" id="UP000238164">
    <property type="component" value="Chromosome 1"/>
</dbReference>